<organism evidence="2 3">
    <name type="scientific">Dictyobacter formicarum</name>
    <dbReference type="NCBI Taxonomy" id="2778368"/>
    <lineage>
        <taxon>Bacteria</taxon>
        <taxon>Bacillati</taxon>
        <taxon>Chloroflexota</taxon>
        <taxon>Ktedonobacteria</taxon>
        <taxon>Ktedonobacterales</taxon>
        <taxon>Dictyobacteraceae</taxon>
        <taxon>Dictyobacter</taxon>
    </lineage>
</organism>
<reference evidence="2 3" key="1">
    <citation type="journal article" date="2021" name="Int. J. Syst. Evol. Microbiol.">
        <title>Reticulibacter mediterranei gen. nov., sp. nov., within the new family Reticulibacteraceae fam. nov., and Ktedonospora formicarum gen. nov., sp. nov., Ktedonobacter robiniae sp. nov., Dictyobacter formicarum sp. nov. and Dictyobacter arantiisoli sp. nov., belonging to the class Ktedonobacteria.</title>
        <authorList>
            <person name="Yabe S."/>
            <person name="Zheng Y."/>
            <person name="Wang C.M."/>
            <person name="Sakai Y."/>
            <person name="Abe K."/>
            <person name="Yokota A."/>
            <person name="Donadio S."/>
            <person name="Cavaletti L."/>
            <person name="Monciardini P."/>
        </authorList>
    </citation>
    <scope>NUCLEOTIDE SEQUENCE [LARGE SCALE GENOMIC DNA]</scope>
    <source>
        <strain evidence="2 3">SOSP1-9</strain>
    </source>
</reference>
<evidence type="ECO:0000313" key="2">
    <source>
        <dbReference type="EMBL" id="GHO86268.1"/>
    </source>
</evidence>
<dbReference type="Proteomes" id="UP000635565">
    <property type="component" value="Unassembled WGS sequence"/>
</dbReference>
<keyword evidence="1" id="KW-0812">Transmembrane</keyword>
<feature type="transmembrane region" description="Helical" evidence="1">
    <location>
        <begin position="94"/>
        <end position="112"/>
    </location>
</feature>
<sequence>MTQMTQTRMHIGPVQIGIAVCTLATALIHLYEAVQPGEDLRTWFILNCIGYLVLLIALFLPQLFAYHRLINYALIAYTAITILMWFLIGLPSASIGYVTKLIEVLLIILLVTEDLQGRRRPSAYPAS</sequence>
<comment type="caution">
    <text evidence="2">The sequence shown here is derived from an EMBL/GenBank/DDBJ whole genome shotgun (WGS) entry which is preliminary data.</text>
</comment>
<evidence type="ECO:0000256" key="1">
    <source>
        <dbReference type="SAM" id="Phobius"/>
    </source>
</evidence>
<keyword evidence="3" id="KW-1185">Reference proteome</keyword>
<feature type="transmembrane region" description="Helical" evidence="1">
    <location>
        <begin position="12"/>
        <end position="31"/>
    </location>
</feature>
<name>A0ABQ3VLN2_9CHLR</name>
<keyword evidence="1" id="KW-1133">Transmembrane helix</keyword>
<protein>
    <submittedName>
        <fullName evidence="2">Uncharacterized protein</fullName>
    </submittedName>
</protein>
<evidence type="ECO:0000313" key="3">
    <source>
        <dbReference type="Proteomes" id="UP000635565"/>
    </source>
</evidence>
<accession>A0ABQ3VLN2</accession>
<feature type="transmembrane region" description="Helical" evidence="1">
    <location>
        <begin position="69"/>
        <end position="88"/>
    </location>
</feature>
<feature type="transmembrane region" description="Helical" evidence="1">
    <location>
        <begin position="43"/>
        <end position="60"/>
    </location>
</feature>
<gene>
    <name evidence="2" type="ORF">KSZ_42740</name>
</gene>
<dbReference type="EMBL" id="BNJJ01000012">
    <property type="protein sequence ID" value="GHO86268.1"/>
    <property type="molecule type" value="Genomic_DNA"/>
</dbReference>
<dbReference type="RefSeq" id="WP_201363920.1">
    <property type="nucleotide sequence ID" value="NZ_BNJJ01000012.1"/>
</dbReference>
<keyword evidence="1" id="KW-0472">Membrane</keyword>
<proteinExistence type="predicted"/>